<dbReference type="InterPro" id="IPR036265">
    <property type="entry name" value="HIT-like_sf"/>
</dbReference>
<keyword evidence="4" id="KW-1185">Reference proteome</keyword>
<dbReference type="PANTHER" id="PTHR42997:SF1">
    <property type="entry name" value="AP-4-A PHOSPHORYLASE"/>
    <property type="match status" value="1"/>
</dbReference>
<accession>A0ABR7LK92</accession>
<dbReference type="SUPFAM" id="SSF54197">
    <property type="entry name" value="HIT-like"/>
    <property type="match status" value="1"/>
</dbReference>
<name>A0ABR7LK92_9ACTN</name>
<dbReference type="InterPro" id="IPR011146">
    <property type="entry name" value="HIT-like"/>
</dbReference>
<proteinExistence type="predicted"/>
<feature type="short sequence motif" description="Histidine triad motif" evidence="1">
    <location>
        <begin position="147"/>
        <end position="151"/>
    </location>
</feature>
<dbReference type="PANTHER" id="PTHR42997">
    <property type="entry name" value="HIT FAMILY HYDROLASE"/>
    <property type="match status" value="1"/>
</dbReference>
<dbReference type="EMBL" id="JABVEC010000003">
    <property type="protein sequence ID" value="MBC6465262.1"/>
    <property type="molecule type" value="Genomic_DNA"/>
</dbReference>
<comment type="caution">
    <text evidence="3">The sequence shown here is derived from an EMBL/GenBank/DDBJ whole genome shotgun (WGS) entry which is preliminary data.</text>
</comment>
<feature type="domain" description="HIT" evidence="2">
    <location>
        <begin position="55"/>
        <end position="162"/>
    </location>
</feature>
<dbReference type="Gene3D" id="3.30.428.10">
    <property type="entry name" value="HIT-like"/>
    <property type="match status" value="1"/>
</dbReference>
<organism evidence="3 4">
    <name type="scientific">Actinomadura alba</name>
    <dbReference type="NCBI Taxonomy" id="406431"/>
    <lineage>
        <taxon>Bacteria</taxon>
        <taxon>Bacillati</taxon>
        <taxon>Actinomycetota</taxon>
        <taxon>Actinomycetes</taxon>
        <taxon>Streptosporangiales</taxon>
        <taxon>Thermomonosporaceae</taxon>
        <taxon>Actinomadura</taxon>
    </lineage>
</organism>
<protein>
    <submittedName>
        <fullName evidence="3">HIT family protein</fullName>
    </submittedName>
</protein>
<evidence type="ECO:0000259" key="2">
    <source>
        <dbReference type="PROSITE" id="PS51084"/>
    </source>
</evidence>
<dbReference type="Pfam" id="PF01230">
    <property type="entry name" value="HIT"/>
    <property type="match status" value="1"/>
</dbReference>
<dbReference type="InterPro" id="IPR052908">
    <property type="entry name" value="AP-4-A_phosphorylase"/>
</dbReference>
<dbReference type="Proteomes" id="UP000805614">
    <property type="component" value="Unassembled WGS sequence"/>
</dbReference>
<evidence type="ECO:0000313" key="4">
    <source>
        <dbReference type="Proteomes" id="UP000805614"/>
    </source>
</evidence>
<evidence type="ECO:0000256" key="1">
    <source>
        <dbReference type="PROSITE-ProRule" id="PRU00464"/>
    </source>
</evidence>
<reference evidence="3 4" key="1">
    <citation type="submission" date="2020-06" db="EMBL/GenBank/DDBJ databases">
        <title>Actinomadura xiongansis sp. nov., isolated from soil of Baiyangdian.</title>
        <authorList>
            <person name="Zhang X."/>
        </authorList>
    </citation>
    <scope>NUCLEOTIDE SEQUENCE [LARGE SCALE GENOMIC DNA]</scope>
    <source>
        <strain evidence="3 4">HBUM206468</strain>
    </source>
</reference>
<evidence type="ECO:0000313" key="3">
    <source>
        <dbReference type="EMBL" id="MBC6465262.1"/>
    </source>
</evidence>
<gene>
    <name evidence="3" type="ORF">HKK74_07130</name>
</gene>
<sequence>MSGAGTRPGQRNRNKTLVLLKHLQGLVRRIYPKRFGVVATSHQTDQVDPQVDDCIFCRRHDPALNTIVCENTTFFARYDNYPSAPGHVEIVSKRHTESFFDLTDPELLDAYALILEARKVLIEEYDPPHGYTIGVNEGRAAGRSVDHLHIHLIPRYFGDVKDARGGIRKATPNWDPDSWR</sequence>
<dbReference type="PROSITE" id="PS51084">
    <property type="entry name" value="HIT_2"/>
    <property type="match status" value="1"/>
</dbReference>